<comment type="caution">
    <text evidence="6">The sequence shown here is derived from an EMBL/GenBank/DDBJ whole genome shotgun (WGS) entry which is preliminary data.</text>
</comment>
<dbReference type="Pfam" id="PF00753">
    <property type="entry name" value="Lactamase_B"/>
    <property type="match status" value="1"/>
</dbReference>
<proteinExistence type="inferred from homology"/>
<evidence type="ECO:0000259" key="5">
    <source>
        <dbReference type="SMART" id="SM00849"/>
    </source>
</evidence>
<keyword evidence="7" id="KW-1185">Reference proteome</keyword>
<keyword evidence="3 6" id="KW-0378">Hydrolase</keyword>
<dbReference type="SMART" id="SM00849">
    <property type="entry name" value="Lactamase_B"/>
    <property type="match status" value="1"/>
</dbReference>
<dbReference type="Proteomes" id="UP000248021">
    <property type="component" value="Unassembled WGS sequence"/>
</dbReference>
<evidence type="ECO:0000256" key="3">
    <source>
        <dbReference type="ARBA" id="ARBA00022801"/>
    </source>
</evidence>
<dbReference type="InterPro" id="IPR036866">
    <property type="entry name" value="RibonucZ/Hydroxyglut_hydro"/>
</dbReference>
<dbReference type="EMBL" id="QJJK01000007">
    <property type="protein sequence ID" value="PXW57218.1"/>
    <property type="molecule type" value="Genomic_DNA"/>
</dbReference>
<dbReference type="CDD" id="cd07720">
    <property type="entry name" value="OPHC2-like_MBL-fold"/>
    <property type="match status" value="1"/>
</dbReference>
<evidence type="ECO:0000256" key="1">
    <source>
        <dbReference type="ARBA" id="ARBA00007749"/>
    </source>
</evidence>
<keyword evidence="2" id="KW-0479">Metal-binding</keyword>
<evidence type="ECO:0000313" key="7">
    <source>
        <dbReference type="Proteomes" id="UP000248021"/>
    </source>
</evidence>
<dbReference type="Gene3D" id="3.60.15.10">
    <property type="entry name" value="Ribonuclease Z/Hydroxyacylglutathione hydrolase-like"/>
    <property type="match status" value="1"/>
</dbReference>
<evidence type="ECO:0000256" key="4">
    <source>
        <dbReference type="ARBA" id="ARBA00022833"/>
    </source>
</evidence>
<evidence type="ECO:0000313" key="6">
    <source>
        <dbReference type="EMBL" id="PXW57218.1"/>
    </source>
</evidence>
<reference evidence="6 7" key="1">
    <citation type="submission" date="2018-05" db="EMBL/GenBank/DDBJ databases">
        <title>Genomic Encyclopedia of Type Strains, Phase IV (KMG-IV): sequencing the most valuable type-strain genomes for metagenomic binning, comparative biology and taxonomic classification.</title>
        <authorList>
            <person name="Goeker M."/>
        </authorList>
    </citation>
    <scope>NUCLEOTIDE SEQUENCE [LARGE SCALE GENOMIC DNA]</scope>
    <source>
        <strain evidence="6 7">DSM 6462</strain>
    </source>
</reference>
<sequence>MAIVACAHYNKLTSIAFSTEWNRRAKAIMSGSAPSSDIPVAPAFTSHRYAVGDATIWAVFDGRNPIPLADGFVRNAPRADVSAALVAAGGDPDIVPITFTPIVIESGARRIVIDTGIGEANIEASGGKSGWFQTNLAAAGIDRREIDTVIISHFHGDHINGLLTRDGHRAFPNAAIHVPRVEWDFWMDDARMAAAPHDRAKAAFANARRVFDALNRQVTPFDWDDEVVPGVTAVGTPGHTPGHTSFRVTFGGEAVFVQSDVTNLPALFARHPHWQAIFDFDPEMAVTTRLRIYEMLAAEDIRVQGFHYPFPGLARIKKLADGFLAVPVDG</sequence>
<comment type="similarity">
    <text evidence="1">Belongs to the metallo-beta-lactamase superfamily.</text>
</comment>
<dbReference type="InterPro" id="IPR051013">
    <property type="entry name" value="MBL_superfamily_lactonases"/>
</dbReference>
<dbReference type="GO" id="GO:0046872">
    <property type="term" value="F:metal ion binding"/>
    <property type="evidence" value="ECO:0007669"/>
    <property type="project" value="UniProtKB-KW"/>
</dbReference>
<name>A0A2V3U4L2_9HYPH</name>
<dbReference type="SUPFAM" id="SSF56281">
    <property type="entry name" value="Metallo-hydrolase/oxidoreductase"/>
    <property type="match status" value="1"/>
</dbReference>
<feature type="domain" description="Metallo-beta-lactamase" evidence="5">
    <location>
        <begin position="98"/>
        <end position="307"/>
    </location>
</feature>
<evidence type="ECO:0000256" key="2">
    <source>
        <dbReference type="ARBA" id="ARBA00022723"/>
    </source>
</evidence>
<dbReference type="PANTHER" id="PTHR42978">
    <property type="entry name" value="QUORUM-QUENCHING LACTONASE YTNP-RELATED-RELATED"/>
    <property type="match status" value="1"/>
</dbReference>
<organism evidence="6 7">
    <name type="scientific">Chelatococcus asaccharovorans</name>
    <dbReference type="NCBI Taxonomy" id="28210"/>
    <lineage>
        <taxon>Bacteria</taxon>
        <taxon>Pseudomonadati</taxon>
        <taxon>Pseudomonadota</taxon>
        <taxon>Alphaproteobacteria</taxon>
        <taxon>Hyphomicrobiales</taxon>
        <taxon>Chelatococcaceae</taxon>
        <taxon>Chelatococcus</taxon>
    </lineage>
</organism>
<accession>A0A2V3U4L2</accession>
<gene>
    <name evidence="6" type="ORF">C7450_107258</name>
</gene>
<keyword evidence="4" id="KW-0862">Zinc</keyword>
<protein>
    <submittedName>
        <fullName evidence="6">Glyoxylase-like metal-dependent hydrolase (Beta-lactamase superfamily II)</fullName>
    </submittedName>
</protein>
<dbReference type="PANTHER" id="PTHR42978:SF6">
    <property type="entry name" value="QUORUM-QUENCHING LACTONASE YTNP-RELATED"/>
    <property type="match status" value="1"/>
</dbReference>
<dbReference type="InterPro" id="IPR001279">
    <property type="entry name" value="Metallo-B-lactamas"/>
</dbReference>
<dbReference type="GO" id="GO:0016787">
    <property type="term" value="F:hydrolase activity"/>
    <property type="evidence" value="ECO:0007669"/>
    <property type="project" value="UniProtKB-KW"/>
</dbReference>
<dbReference type="AlphaFoldDB" id="A0A2V3U4L2"/>